<dbReference type="SMART" id="SM00316">
    <property type="entry name" value="S1"/>
    <property type="match status" value="1"/>
</dbReference>
<dbReference type="Pfam" id="PF16921">
    <property type="entry name" value="Tex_YqgF"/>
    <property type="match status" value="1"/>
</dbReference>
<evidence type="ECO:0000313" key="4">
    <source>
        <dbReference type="Proteomes" id="UP000188181"/>
    </source>
</evidence>
<keyword evidence="4" id="KW-1185">Reference proteome</keyword>
<dbReference type="InterPro" id="IPR023323">
    <property type="entry name" value="Tex-like_dom_sf"/>
</dbReference>
<sequence>MIAKYVELISGELNISSRGTEAVIALLADGATVPFISRYRKEATGSLDEVQVTGIRDRLEQLVEMDKRRETILKTIDEQGKLTPELKANIQAAMTMTALEDIYLPYKPKRRTRATIAKEKGLEPLAKMIFEQGDFNVHLEAGKYINAEKEVANTDEALGGARDIIAEWISEDAPAREKIRELYRKEGMFHTKVLKDKEEEGAKFKDYFEWNEPVKSAPSHRVLAMRRGAAEKILSFKIDVPEEPAISILNGMFLKAANEASLQVTLAIEDCFKRLLSLSIETEIRLETKEKADDEAIRVFAENLRELLLTPPMGQKTTLALDPGFRTGCKLVVLDEQGKLLFNDTVYPHTSQHKAVEDGEKIRKLCDHFGVKAVAIGNGTAGRETEKYIRSLGLSGDISVVMVNESGASIYSASEAAREEFPDHDLTVRGAVSIGRRLMDPLAELVKIDPKSIGVGQYQHDVDQKKLKASLDDVVISCVNSVGVELNTASKQLLTYVSGVGPSLAAKILEHRNTSGKFSEREELMNVSGLGAKAYEQCAGFLRIQGGINPLDASAVHPESYGIVHQMAIDLSCSVTDLMKDSKLRESIDLKKYVTDKVGMPTLTDIKAELSKPGRDPRREFKTFNFKEGINEVTDLEVGMKLPGIVTNVTNFGAFVDIGVHQDGLVHISQISDSFVSNPAEVLKVQQQVEVTVTEIDIPRKRISLSMRKDADKTETKGKITNTAGDKNSHRGTPKNRKSSGNRRGGNDRPRENKKGGQGTFGESLGLQLKF</sequence>
<dbReference type="FunFam" id="2.40.50.140:FF:000051">
    <property type="entry name" value="RNA-binding transcriptional accessory protein"/>
    <property type="match status" value="1"/>
</dbReference>
<dbReference type="Pfam" id="PF22706">
    <property type="entry name" value="Tex_central_region"/>
    <property type="match status" value="1"/>
</dbReference>
<dbReference type="GO" id="GO:0006139">
    <property type="term" value="P:nucleobase-containing compound metabolic process"/>
    <property type="evidence" value="ECO:0007669"/>
    <property type="project" value="InterPro"/>
</dbReference>
<dbReference type="SUPFAM" id="SSF47781">
    <property type="entry name" value="RuvA domain 2-like"/>
    <property type="match status" value="2"/>
</dbReference>
<dbReference type="Gene3D" id="1.10.3500.10">
    <property type="entry name" value="Tex N-terminal region-like"/>
    <property type="match status" value="1"/>
</dbReference>
<dbReference type="InterPro" id="IPR012337">
    <property type="entry name" value="RNaseH-like_sf"/>
</dbReference>
<dbReference type="RefSeq" id="WP_146682481.1">
    <property type="nucleotide sequence ID" value="NZ_CP019646.1"/>
</dbReference>
<dbReference type="GO" id="GO:0005737">
    <property type="term" value="C:cytoplasm"/>
    <property type="evidence" value="ECO:0007669"/>
    <property type="project" value="UniProtKB-ARBA"/>
</dbReference>
<accession>A0A1Q2MD12</accession>
<dbReference type="PROSITE" id="PS50126">
    <property type="entry name" value="S1"/>
    <property type="match status" value="1"/>
</dbReference>
<evidence type="ECO:0000256" key="1">
    <source>
        <dbReference type="SAM" id="MobiDB-lite"/>
    </source>
</evidence>
<dbReference type="SUPFAM" id="SSF53098">
    <property type="entry name" value="Ribonuclease H-like"/>
    <property type="match status" value="1"/>
</dbReference>
<dbReference type="FunFam" id="1.10.10.650:FF:000001">
    <property type="entry name" value="S1 RNA-binding domain 1"/>
    <property type="match status" value="1"/>
</dbReference>
<dbReference type="InterPro" id="IPR006641">
    <property type="entry name" value="YqgF/RNaseH-like_dom"/>
</dbReference>
<feature type="region of interest" description="Disordered" evidence="1">
    <location>
        <begin position="707"/>
        <end position="771"/>
    </location>
</feature>
<feature type="compositionally biased region" description="Basic and acidic residues" evidence="1">
    <location>
        <begin position="707"/>
        <end position="718"/>
    </location>
</feature>
<protein>
    <submittedName>
        <fullName evidence="3">Transcriptional accessory protein</fullName>
    </submittedName>
</protein>
<dbReference type="Pfam" id="PF12836">
    <property type="entry name" value="HHH_3"/>
    <property type="match status" value="1"/>
</dbReference>
<dbReference type="Gene3D" id="1.10.150.310">
    <property type="entry name" value="Tex RuvX-like domain-like"/>
    <property type="match status" value="1"/>
</dbReference>
<feature type="compositionally biased region" description="Basic residues" evidence="1">
    <location>
        <begin position="730"/>
        <end position="741"/>
    </location>
</feature>
<dbReference type="PANTHER" id="PTHR10724">
    <property type="entry name" value="30S RIBOSOMAL PROTEIN S1"/>
    <property type="match status" value="1"/>
</dbReference>
<dbReference type="SMART" id="SM00732">
    <property type="entry name" value="YqgFc"/>
    <property type="match status" value="1"/>
</dbReference>
<dbReference type="GO" id="GO:0006412">
    <property type="term" value="P:translation"/>
    <property type="evidence" value="ECO:0007669"/>
    <property type="project" value="TreeGrafter"/>
</dbReference>
<dbReference type="Gene3D" id="1.10.10.650">
    <property type="entry name" value="RuvA domain 2-like"/>
    <property type="match status" value="1"/>
</dbReference>
<dbReference type="InterPro" id="IPR023319">
    <property type="entry name" value="Tex-like_HTH_dom_sf"/>
</dbReference>
<dbReference type="EMBL" id="CP019646">
    <property type="protein sequence ID" value="AQQ70197.1"/>
    <property type="molecule type" value="Genomic_DNA"/>
</dbReference>
<dbReference type="InterPro" id="IPR018974">
    <property type="entry name" value="Tex-like_N"/>
</dbReference>
<dbReference type="InterPro" id="IPR037027">
    <property type="entry name" value="YqgF/RNaseH-like_dom_sf"/>
</dbReference>
<dbReference type="InterPro" id="IPR032639">
    <property type="entry name" value="Tex_YqgF"/>
</dbReference>
<dbReference type="InterPro" id="IPR041692">
    <property type="entry name" value="HHH_9"/>
</dbReference>
<dbReference type="InterPro" id="IPR055179">
    <property type="entry name" value="Tex-like_central_region"/>
</dbReference>
<dbReference type="SUPFAM" id="SSF158832">
    <property type="entry name" value="Tex N-terminal region-like"/>
    <property type="match status" value="1"/>
</dbReference>
<dbReference type="FunFam" id="3.30.420.140:FF:000001">
    <property type="entry name" value="RNA-binding transcriptional accessory protein"/>
    <property type="match status" value="1"/>
</dbReference>
<dbReference type="AlphaFoldDB" id="A0A1Q2MD12"/>
<dbReference type="Pfam" id="PF09371">
    <property type="entry name" value="Tex_N"/>
    <property type="match status" value="1"/>
</dbReference>
<evidence type="ECO:0000259" key="2">
    <source>
        <dbReference type="PROSITE" id="PS50126"/>
    </source>
</evidence>
<dbReference type="Proteomes" id="UP000188181">
    <property type="component" value="Chromosome"/>
</dbReference>
<dbReference type="GO" id="GO:0003735">
    <property type="term" value="F:structural constituent of ribosome"/>
    <property type="evidence" value="ECO:0007669"/>
    <property type="project" value="TreeGrafter"/>
</dbReference>
<name>A0A1Q2MD12_9BACT</name>
<dbReference type="STRING" id="1851148.SMSP2_00540"/>
<dbReference type="CDD" id="cd05685">
    <property type="entry name" value="S1_Tex"/>
    <property type="match status" value="1"/>
</dbReference>
<dbReference type="SUPFAM" id="SSF50249">
    <property type="entry name" value="Nucleic acid-binding proteins"/>
    <property type="match status" value="1"/>
</dbReference>
<dbReference type="PANTHER" id="PTHR10724:SF10">
    <property type="entry name" value="S1 RNA-BINDING DOMAIN-CONTAINING PROTEIN 1"/>
    <property type="match status" value="1"/>
</dbReference>
<dbReference type="Pfam" id="PF17674">
    <property type="entry name" value="HHH_9"/>
    <property type="match status" value="1"/>
</dbReference>
<dbReference type="GO" id="GO:0003729">
    <property type="term" value="F:mRNA binding"/>
    <property type="evidence" value="ECO:0007669"/>
    <property type="project" value="TreeGrafter"/>
</dbReference>
<feature type="domain" description="S1 motif" evidence="2">
    <location>
        <begin position="639"/>
        <end position="708"/>
    </location>
</feature>
<dbReference type="InterPro" id="IPR010994">
    <property type="entry name" value="RuvA_2-like"/>
</dbReference>
<reference evidence="4" key="1">
    <citation type="submission" date="2017-02" db="EMBL/GenBank/DDBJ databases">
        <title>Comparative genomics and description of representatives of a novel lineage of planctomycetes thriving in anoxic sediments.</title>
        <authorList>
            <person name="Spring S."/>
            <person name="Bunk B."/>
            <person name="Sproer C."/>
        </authorList>
    </citation>
    <scope>NUCLEOTIDE SEQUENCE [LARGE SCALE GENOMIC DNA]</scope>
    <source>
        <strain evidence="4">SM-Chi-D1</strain>
    </source>
</reference>
<dbReference type="Gene3D" id="2.40.50.140">
    <property type="entry name" value="Nucleic acid-binding proteins"/>
    <property type="match status" value="1"/>
</dbReference>
<evidence type="ECO:0000313" key="3">
    <source>
        <dbReference type="EMBL" id="AQQ70197.1"/>
    </source>
</evidence>
<feature type="compositionally biased region" description="Basic and acidic residues" evidence="1">
    <location>
        <begin position="745"/>
        <end position="755"/>
    </location>
</feature>
<dbReference type="InterPro" id="IPR003029">
    <property type="entry name" value="S1_domain"/>
</dbReference>
<organism evidence="3 4">
    <name type="scientific">Limihaloglobus sulfuriphilus</name>
    <dbReference type="NCBI Taxonomy" id="1851148"/>
    <lineage>
        <taxon>Bacteria</taxon>
        <taxon>Pseudomonadati</taxon>
        <taxon>Planctomycetota</taxon>
        <taxon>Phycisphaerae</taxon>
        <taxon>Sedimentisphaerales</taxon>
        <taxon>Sedimentisphaeraceae</taxon>
        <taxon>Limihaloglobus</taxon>
    </lineage>
</organism>
<dbReference type="FunFam" id="1.10.150.310:FF:000002">
    <property type="entry name" value="Putative transcription modulator/accessory protein"/>
    <property type="match status" value="1"/>
</dbReference>
<dbReference type="InterPro" id="IPR012340">
    <property type="entry name" value="NA-bd_OB-fold"/>
</dbReference>
<dbReference type="OrthoDB" id="9804714at2"/>
<dbReference type="InterPro" id="IPR050437">
    <property type="entry name" value="Ribos_protein_bS1-like"/>
</dbReference>
<dbReference type="Gene3D" id="3.30.420.140">
    <property type="entry name" value="YqgF/RNase H-like domain"/>
    <property type="match status" value="1"/>
</dbReference>
<dbReference type="KEGG" id="pbas:SMSP2_00540"/>
<dbReference type="Pfam" id="PF00575">
    <property type="entry name" value="S1"/>
    <property type="match status" value="1"/>
</dbReference>
<dbReference type="InterPro" id="IPR044146">
    <property type="entry name" value="S1_Tex"/>
</dbReference>
<proteinExistence type="predicted"/>
<gene>
    <name evidence="3" type="primary">ypfD</name>
    <name evidence="3" type="ORF">SMSP2_00540</name>
</gene>